<dbReference type="AlphaFoldDB" id="A0A0B1ST75"/>
<dbReference type="Gene3D" id="3.40.33.10">
    <property type="entry name" value="CAP"/>
    <property type="match status" value="1"/>
</dbReference>
<accession>A0A0B1ST75</accession>
<evidence type="ECO:0000313" key="3">
    <source>
        <dbReference type="Proteomes" id="UP000053660"/>
    </source>
</evidence>
<protein>
    <recommendedName>
        <fullName evidence="4">SCP domain-containing protein</fullName>
    </recommendedName>
</protein>
<sequence length="92" mass="10163">MVSAALLLLLAFATVSLGAALKNQPKQSVSNCYNDKLTDAERKKFLDHHNTARLRLARGKQPNKSGFMNGAKNMYKLVGLLFGNEKQVRLGM</sequence>
<reference evidence="2 3" key="1">
    <citation type="submission" date="2014-03" db="EMBL/GenBank/DDBJ databases">
        <title>Draft genome of the hookworm Oesophagostomum dentatum.</title>
        <authorList>
            <person name="Mitreva M."/>
        </authorList>
    </citation>
    <scope>NUCLEOTIDE SEQUENCE [LARGE SCALE GENOMIC DNA]</scope>
    <source>
        <strain evidence="2 3">OD-Hann</strain>
    </source>
</reference>
<organism evidence="2 3">
    <name type="scientific">Oesophagostomum dentatum</name>
    <name type="common">Nodular worm</name>
    <dbReference type="NCBI Taxonomy" id="61180"/>
    <lineage>
        <taxon>Eukaryota</taxon>
        <taxon>Metazoa</taxon>
        <taxon>Ecdysozoa</taxon>
        <taxon>Nematoda</taxon>
        <taxon>Chromadorea</taxon>
        <taxon>Rhabditida</taxon>
        <taxon>Rhabditina</taxon>
        <taxon>Rhabditomorpha</taxon>
        <taxon>Strongyloidea</taxon>
        <taxon>Strongylidae</taxon>
        <taxon>Oesophagostomum</taxon>
    </lineage>
</organism>
<keyword evidence="1" id="KW-0732">Signal</keyword>
<evidence type="ECO:0008006" key="4">
    <source>
        <dbReference type="Google" id="ProtNLM"/>
    </source>
</evidence>
<feature type="signal peptide" evidence="1">
    <location>
        <begin position="1"/>
        <end position="20"/>
    </location>
</feature>
<dbReference type="Proteomes" id="UP000053660">
    <property type="component" value="Unassembled WGS sequence"/>
</dbReference>
<keyword evidence="3" id="KW-1185">Reference proteome</keyword>
<dbReference type="EMBL" id="KN555702">
    <property type="protein sequence ID" value="KHJ88518.1"/>
    <property type="molecule type" value="Genomic_DNA"/>
</dbReference>
<proteinExistence type="predicted"/>
<evidence type="ECO:0000313" key="2">
    <source>
        <dbReference type="EMBL" id="KHJ88518.1"/>
    </source>
</evidence>
<dbReference type="SUPFAM" id="SSF55797">
    <property type="entry name" value="PR-1-like"/>
    <property type="match status" value="1"/>
</dbReference>
<gene>
    <name evidence="2" type="ORF">OESDEN_11687</name>
</gene>
<name>A0A0B1ST75_OESDE</name>
<evidence type="ECO:0000256" key="1">
    <source>
        <dbReference type="SAM" id="SignalP"/>
    </source>
</evidence>
<dbReference type="InterPro" id="IPR035940">
    <property type="entry name" value="CAP_sf"/>
</dbReference>
<feature type="chain" id="PRO_5002061132" description="SCP domain-containing protein" evidence="1">
    <location>
        <begin position="21"/>
        <end position="92"/>
    </location>
</feature>